<dbReference type="EMBL" id="KU317637">
    <property type="protein sequence ID" value="AMP44597.1"/>
    <property type="molecule type" value="mRNA"/>
</dbReference>
<feature type="signal peptide" evidence="2">
    <location>
        <begin position="1"/>
        <end position="16"/>
    </location>
</feature>
<feature type="compositionally biased region" description="Basic and acidic residues" evidence="1">
    <location>
        <begin position="139"/>
        <end position="150"/>
    </location>
</feature>
<proteinExistence type="evidence at transcript level"/>
<reference evidence="3" key="1">
    <citation type="submission" date="2015-12" db="EMBL/GenBank/DDBJ databases">
        <title>High throughput identification of novel conotoxins from the Chinese tubular cone snail Conus betulinus by multitranscriptome sequencing.</title>
        <authorList>
            <person name="Ruan Z."/>
            <person name="Peng C."/>
            <person name="Shi Q."/>
            <person name="Yao G."/>
            <person name="Gao B.-M."/>
        </authorList>
    </citation>
    <scope>NUCLEOTIDE SEQUENCE</scope>
</reference>
<protein>
    <submittedName>
        <fullName evidence="3">Conotoxin</fullName>
    </submittedName>
</protein>
<keyword evidence="2" id="KW-0732">Signal</keyword>
<dbReference type="AlphaFoldDB" id="A0A142C196"/>
<evidence type="ECO:0000313" key="3">
    <source>
        <dbReference type="EMBL" id="AMP44597.1"/>
    </source>
</evidence>
<evidence type="ECO:0000256" key="1">
    <source>
        <dbReference type="SAM" id="MobiDB-lite"/>
    </source>
</evidence>
<organism evidence="3">
    <name type="scientific">Conus betulinus</name>
    <name type="common">Beech cone</name>
    <dbReference type="NCBI Taxonomy" id="89764"/>
    <lineage>
        <taxon>Eukaryota</taxon>
        <taxon>Metazoa</taxon>
        <taxon>Spiralia</taxon>
        <taxon>Lophotrochozoa</taxon>
        <taxon>Mollusca</taxon>
        <taxon>Gastropoda</taxon>
        <taxon>Caenogastropoda</taxon>
        <taxon>Neogastropoda</taxon>
        <taxon>Conoidea</taxon>
        <taxon>Conidae</taxon>
        <taxon>Conus</taxon>
        <taxon>Dendroconus</taxon>
    </lineage>
</organism>
<name>A0A142C196_CONBE</name>
<evidence type="ECO:0000256" key="2">
    <source>
        <dbReference type="SAM" id="SignalP"/>
    </source>
</evidence>
<feature type="region of interest" description="Disordered" evidence="1">
    <location>
        <begin position="126"/>
        <end position="150"/>
    </location>
</feature>
<feature type="chain" id="PRO_5007493433" evidence="2">
    <location>
        <begin position="17"/>
        <end position="150"/>
    </location>
</feature>
<sequence>MLRLIIAAVLASACLAYPQKRDGAPADTANLQPFNQGMQAMPAFPNMQGMQGMPGMAGGQFLPFNPNLGIGYKRDVDENLEKRRQHSKFNEGNKSPFDAEGGFGNFMNFMKENSNNLPFANMDSAATDLGNFEPSAENEDGKFRFFDKQQ</sequence>
<accession>A0A142C196</accession>